<reference evidence="8 9" key="1">
    <citation type="submission" date="2017-01" db="EMBL/GenBank/DDBJ databases">
        <authorList>
            <person name="Mah S.A."/>
            <person name="Swanson W.J."/>
            <person name="Moy G.W."/>
            <person name="Vacquier V.D."/>
        </authorList>
    </citation>
    <scope>NUCLEOTIDE SEQUENCE [LARGE SCALE GENOMIC DNA]</scope>
    <source>
        <strain evidence="8 9">DSM 26375</strain>
    </source>
</reference>
<keyword evidence="3" id="KW-1003">Cell membrane</keyword>
<evidence type="ECO:0000256" key="3">
    <source>
        <dbReference type="ARBA" id="ARBA00022475"/>
    </source>
</evidence>
<name>A0A1N7MGW9_9RHOB</name>
<evidence type="ECO:0000256" key="4">
    <source>
        <dbReference type="ARBA" id="ARBA00022692"/>
    </source>
</evidence>
<evidence type="ECO:0000313" key="9">
    <source>
        <dbReference type="Proteomes" id="UP000186141"/>
    </source>
</evidence>
<dbReference type="RefSeq" id="WP_076529836.1">
    <property type="nucleotide sequence ID" value="NZ_BMEH01000002.1"/>
</dbReference>
<feature type="transmembrane region" description="Helical" evidence="7">
    <location>
        <begin position="40"/>
        <end position="65"/>
    </location>
</feature>
<dbReference type="EMBL" id="FTOT01000002">
    <property type="protein sequence ID" value="SIS85302.1"/>
    <property type="molecule type" value="Genomic_DNA"/>
</dbReference>
<accession>A0A1N7MGW9</accession>
<dbReference type="GO" id="GO:0042970">
    <property type="term" value="F:homoserine transmembrane transporter activity"/>
    <property type="evidence" value="ECO:0007669"/>
    <property type="project" value="TreeGrafter"/>
</dbReference>
<keyword evidence="6 7" id="KW-0472">Membrane</keyword>
<dbReference type="PANTHER" id="PTHR30086:SF14">
    <property type="entry name" value="HOMOSERINE_HOMOSERINE LACTONE EFFLUX PROTEIN"/>
    <property type="match status" value="1"/>
</dbReference>
<gene>
    <name evidence="8" type="ORF">SAMN05421774_102678</name>
</gene>
<evidence type="ECO:0000256" key="1">
    <source>
        <dbReference type="ARBA" id="ARBA00004651"/>
    </source>
</evidence>
<dbReference type="Proteomes" id="UP000186141">
    <property type="component" value="Unassembled WGS sequence"/>
</dbReference>
<feature type="transmembrane region" description="Helical" evidence="7">
    <location>
        <begin position="184"/>
        <end position="203"/>
    </location>
</feature>
<keyword evidence="5 7" id="KW-1133">Transmembrane helix</keyword>
<dbReference type="STRING" id="1086013.SAMN05421774_102678"/>
<protein>
    <submittedName>
        <fullName evidence="8">Homoserine/homoserine lactone efflux protein</fullName>
    </submittedName>
</protein>
<evidence type="ECO:0000256" key="2">
    <source>
        <dbReference type="ARBA" id="ARBA00007928"/>
    </source>
</evidence>
<dbReference type="AlphaFoldDB" id="A0A1N7MGW9"/>
<dbReference type="PANTHER" id="PTHR30086">
    <property type="entry name" value="ARGININE EXPORTER PROTEIN ARGO"/>
    <property type="match status" value="1"/>
</dbReference>
<dbReference type="OrthoDB" id="9804822at2"/>
<evidence type="ECO:0000256" key="5">
    <source>
        <dbReference type="ARBA" id="ARBA00022989"/>
    </source>
</evidence>
<comment type="similarity">
    <text evidence="2">Belongs to the Rht family.</text>
</comment>
<dbReference type="Pfam" id="PF01810">
    <property type="entry name" value="LysE"/>
    <property type="match status" value="1"/>
</dbReference>
<organism evidence="8 9">
    <name type="scientific">Gemmobacter megaterium</name>
    <dbReference type="NCBI Taxonomy" id="1086013"/>
    <lineage>
        <taxon>Bacteria</taxon>
        <taxon>Pseudomonadati</taxon>
        <taxon>Pseudomonadota</taxon>
        <taxon>Alphaproteobacteria</taxon>
        <taxon>Rhodobacterales</taxon>
        <taxon>Paracoccaceae</taxon>
        <taxon>Gemmobacter</taxon>
    </lineage>
</organism>
<keyword evidence="4 7" id="KW-0812">Transmembrane</keyword>
<feature type="transmembrane region" description="Helical" evidence="7">
    <location>
        <begin position="77"/>
        <end position="95"/>
    </location>
</feature>
<keyword evidence="9" id="KW-1185">Reference proteome</keyword>
<proteinExistence type="inferred from homology"/>
<feature type="transmembrane region" description="Helical" evidence="7">
    <location>
        <begin position="145"/>
        <end position="164"/>
    </location>
</feature>
<dbReference type="InterPro" id="IPR001123">
    <property type="entry name" value="LeuE-type"/>
</dbReference>
<evidence type="ECO:0000256" key="6">
    <source>
        <dbReference type="ARBA" id="ARBA00023136"/>
    </source>
</evidence>
<sequence length="205" mass="21464">MSIQAWLAFAAFWAVFVTSPGPNAVNCVANGMAFGFRRSLWGVSAILTQAALFLTLAAAGVTVALAAMPSALDTLKLAGAAVLVWLGLRGILRAGQPLEPATPSRAIWLRAFLIATLNVKSLMGYLAAFTQFVEPGRAIWPQMAVIYPTALAMTGLSYTGWTALGARMGRSALSAVASAWFRRLTGAAFVAYGGLLALSLAPFPV</sequence>
<comment type="subcellular location">
    <subcellularLocation>
        <location evidence="1">Cell membrane</location>
        <topology evidence="1">Multi-pass membrane protein</topology>
    </subcellularLocation>
</comment>
<evidence type="ECO:0000256" key="7">
    <source>
        <dbReference type="SAM" id="Phobius"/>
    </source>
</evidence>
<feature type="transmembrane region" description="Helical" evidence="7">
    <location>
        <begin position="107"/>
        <end position="133"/>
    </location>
</feature>
<dbReference type="GO" id="GO:0005886">
    <property type="term" value="C:plasma membrane"/>
    <property type="evidence" value="ECO:0007669"/>
    <property type="project" value="UniProtKB-SubCell"/>
</dbReference>
<evidence type="ECO:0000313" key="8">
    <source>
        <dbReference type="EMBL" id="SIS85302.1"/>
    </source>
</evidence>